<dbReference type="Pfam" id="PF13768">
    <property type="entry name" value="VWA_3"/>
    <property type="match status" value="1"/>
</dbReference>
<evidence type="ECO:0000256" key="1">
    <source>
        <dbReference type="SAM" id="MobiDB-lite"/>
    </source>
</evidence>
<proteinExistence type="predicted"/>
<feature type="domain" description="VIT" evidence="3">
    <location>
        <begin position="8"/>
        <end position="140"/>
    </location>
</feature>
<reference evidence="5" key="1">
    <citation type="submission" date="2019-06" db="EMBL/GenBank/DDBJ databases">
        <authorList>
            <person name="Broberg M."/>
        </authorList>
    </citation>
    <scope>NUCLEOTIDE SEQUENCE [LARGE SCALE GENOMIC DNA]</scope>
</reference>
<dbReference type="SMART" id="SM00327">
    <property type="entry name" value="VWA"/>
    <property type="match status" value="1"/>
</dbReference>
<feature type="region of interest" description="Disordered" evidence="1">
    <location>
        <begin position="508"/>
        <end position="553"/>
    </location>
</feature>
<accession>A0A9N9UKB9</accession>
<comment type="caution">
    <text evidence="4">The sequence shown here is derived from an EMBL/GenBank/DDBJ whole genome shotgun (WGS) entry which is preliminary data.</text>
</comment>
<dbReference type="PROSITE" id="PS51468">
    <property type="entry name" value="VIT"/>
    <property type="match status" value="1"/>
</dbReference>
<feature type="region of interest" description="Disordered" evidence="1">
    <location>
        <begin position="884"/>
        <end position="916"/>
    </location>
</feature>
<dbReference type="PANTHER" id="PTHR45737:SF6">
    <property type="entry name" value="VON WILLEBRAND FACTOR A DOMAIN-CONTAINING PROTEIN 5A"/>
    <property type="match status" value="1"/>
</dbReference>
<dbReference type="Gene3D" id="3.40.50.410">
    <property type="entry name" value="von Willebrand factor, type A domain"/>
    <property type="match status" value="1"/>
</dbReference>
<dbReference type="Proteomes" id="UP000754883">
    <property type="component" value="Unassembled WGS sequence"/>
</dbReference>
<dbReference type="OrthoDB" id="1729737at2759"/>
<evidence type="ECO:0000313" key="5">
    <source>
        <dbReference type="Proteomes" id="UP000754883"/>
    </source>
</evidence>
<feature type="domain" description="VWFA" evidence="2">
    <location>
        <begin position="287"/>
        <end position="459"/>
    </location>
</feature>
<dbReference type="EMBL" id="CABFNO020001523">
    <property type="protein sequence ID" value="CAG9993672.1"/>
    <property type="molecule type" value="Genomic_DNA"/>
</dbReference>
<evidence type="ECO:0008006" key="6">
    <source>
        <dbReference type="Google" id="ProtNLM"/>
    </source>
</evidence>
<organism evidence="4 5">
    <name type="scientific">Clonostachys byssicola</name>
    <dbReference type="NCBI Taxonomy" id="160290"/>
    <lineage>
        <taxon>Eukaryota</taxon>
        <taxon>Fungi</taxon>
        <taxon>Dikarya</taxon>
        <taxon>Ascomycota</taxon>
        <taxon>Pezizomycotina</taxon>
        <taxon>Sordariomycetes</taxon>
        <taxon>Hypocreomycetidae</taxon>
        <taxon>Hypocreales</taxon>
        <taxon>Bionectriaceae</taxon>
        <taxon>Clonostachys</taxon>
    </lineage>
</organism>
<protein>
    <recommendedName>
        <fullName evidence="6">von Willebrand factor A domain-containing protein 5A</fullName>
    </recommendedName>
</protein>
<gene>
    <name evidence="4" type="ORF">CBYS24578_00004360</name>
</gene>
<dbReference type="SUPFAM" id="SSF53300">
    <property type="entry name" value="vWA-like"/>
    <property type="match status" value="1"/>
</dbReference>
<dbReference type="Pfam" id="PF08487">
    <property type="entry name" value="VIT"/>
    <property type="match status" value="1"/>
</dbReference>
<dbReference type="SMART" id="SM00609">
    <property type="entry name" value="VIT"/>
    <property type="match status" value="1"/>
</dbReference>
<evidence type="ECO:0000313" key="4">
    <source>
        <dbReference type="EMBL" id="CAG9993672.1"/>
    </source>
</evidence>
<keyword evidence="5" id="KW-1185">Reference proteome</keyword>
<dbReference type="AlphaFoldDB" id="A0A9N9UKB9"/>
<dbReference type="InterPro" id="IPR013694">
    <property type="entry name" value="VIT"/>
</dbReference>
<evidence type="ECO:0000259" key="3">
    <source>
        <dbReference type="PROSITE" id="PS51468"/>
    </source>
</evidence>
<name>A0A9N9UKB9_9HYPO</name>
<dbReference type="PROSITE" id="PS50234">
    <property type="entry name" value="VWFA"/>
    <property type="match status" value="1"/>
</dbReference>
<sequence length="1029" mass="111080">MVFAAHYRCGCFIFVQHQRQYIPLVKTEARSLILANASRTSLTQTFVNPLKDRNLEELRYEFPLYDGVSVVSFTCTVNDRVIHGRVKERQKARETYDEAVRQGQTAGLLDQSLDASDVFTMRIGNVPAGALVKVEIVYLGELKHDAEIDGLRFTLPTFIAPRYAASELVGTHADSNAQATGGLSVTVDAQLPVGSSIKTVQSPSHPISVQIGSCSTDSNTNEPSLQKASATLSLGSTEMDKDFILQLSATKLGDPSAVLETHPTIPNQRALMATLVPKFNLPADKPEIVFVCDRSGSMGGGQQIPNLINALNTFLRSLPVGVKFNICSFGSSYEFLWPRSESYSQDSLNKAVNYVKTFSANFGGTNMYEPVEETFKRRYEDMNLEVFLLTDGEIWDQERLFELINAQVASTKGATRIFSLGIGHGVSHALIEGIARAGNGFAQTVADNEKMDKKVVRMLKGALTPHITDYSLEIKYSQKTENKADDDEGFELVEKVESLTFSDAIATESDKPPAYQGPKPTLSLFDNSIKDNEDPEPPNASGADGKFDHLPDIKNPTYLQSPYQIPPLFPFHRSNVYVLLSESSPNKVAKSVVLRGTSGHGPLELEIPITVLPESGEMIHQLAARNAVKELEEGRGWIFHAKDSKTGQLLKTQHDGRFSDLVEREAVRLGVTYQVGGKWCSFVAVDGEGGDDQVQPQAQPVMEKESVSHMAFAPTFGAAARGGGGFGGGLMRARARAAYSPSSAKGGLFQLHGAPGGAIHYPPPPPAPSRVSRVMNPFTSMFKAAPQAQAEPDDSMSMLSKSSAFGAPSASSAAPTSFASFGSMPPASFGGAAPPPPPSAPAPMASATYLPSGDTFGMGVGIEELSGTHDHLLQKLSGSLVSRKKKKKKSVAPAAKDSWDEEEEAGDGFLSRQQQQEKLTGDNLQDIISLQEFAGNWGWTDSLEKVTGVKRDAAKAAAEGSGLSLEGRSPDVLSTVCAVVFLRVKLAGEKEAWEMIASKAVSWLEEQLGSEEEIQKWEVVLEGLFAGSN</sequence>
<dbReference type="InterPro" id="IPR002035">
    <property type="entry name" value="VWF_A"/>
</dbReference>
<evidence type="ECO:0000259" key="2">
    <source>
        <dbReference type="PROSITE" id="PS50234"/>
    </source>
</evidence>
<dbReference type="PANTHER" id="PTHR45737">
    <property type="entry name" value="VON WILLEBRAND FACTOR A DOMAIN-CONTAINING PROTEIN 5A"/>
    <property type="match status" value="1"/>
</dbReference>
<dbReference type="InterPro" id="IPR036465">
    <property type="entry name" value="vWFA_dom_sf"/>
</dbReference>
<reference evidence="4 5" key="2">
    <citation type="submission" date="2021-10" db="EMBL/GenBank/DDBJ databases">
        <authorList>
            <person name="Piombo E."/>
        </authorList>
    </citation>
    <scope>NUCLEOTIDE SEQUENCE [LARGE SCALE GENOMIC DNA]</scope>
</reference>
<feature type="region of interest" description="Disordered" evidence="1">
    <location>
        <begin position="784"/>
        <end position="806"/>
    </location>
</feature>